<keyword evidence="4" id="KW-0677">Repeat</keyword>
<dbReference type="GO" id="GO:0015689">
    <property type="term" value="P:molybdate ion transport"/>
    <property type="evidence" value="ECO:0007669"/>
    <property type="project" value="UniProtKB-UniRule"/>
</dbReference>
<keyword evidence="2 5" id="KW-0813">Transport</keyword>
<dbReference type="Pfam" id="PF03459">
    <property type="entry name" value="TOBE"/>
    <property type="match status" value="2"/>
</dbReference>
<evidence type="ECO:0000256" key="1">
    <source>
        <dbReference type="ARBA" id="ARBA00008110"/>
    </source>
</evidence>
<reference evidence="7 8" key="1">
    <citation type="submission" date="2018-06" db="EMBL/GenBank/DDBJ databases">
        <authorList>
            <consortium name="Pathogen Informatics"/>
            <person name="Doyle S."/>
        </authorList>
    </citation>
    <scope>NUCLEOTIDE SEQUENCE [LARGE SCALE GENOMIC DNA]</scope>
    <source>
        <strain evidence="7 8">NCTC12475</strain>
    </source>
</reference>
<dbReference type="OrthoDB" id="9800709at2"/>
<dbReference type="AlphaFoldDB" id="A0A381DKW4"/>
<gene>
    <name evidence="7" type="primary">modE_1</name>
    <name evidence="7" type="ORF">NCTC12475_01494</name>
</gene>
<dbReference type="RefSeq" id="WP_089182025.1">
    <property type="nucleotide sequence ID" value="NZ_CP043427.1"/>
</dbReference>
<feature type="domain" description="Mop" evidence="6">
    <location>
        <begin position="123"/>
        <end position="189"/>
    </location>
</feature>
<evidence type="ECO:0000256" key="4">
    <source>
        <dbReference type="ARBA" id="ARBA00022737"/>
    </source>
</evidence>
<keyword evidence="8" id="KW-1185">Reference proteome</keyword>
<dbReference type="PANTHER" id="PTHR30432">
    <property type="entry name" value="TRANSCRIPTIONAL REGULATOR MODE"/>
    <property type="match status" value="1"/>
</dbReference>
<sequence length="260" mass="28244">MELVSNFIIKSGSNDFVLQKRINLLKEIDKTGSILQAAKNIPMSYKAAWDTIDLMNNLSEKPLIERKSGGKNGGGSFLSEYGKTLIKTYENIVDIQKRFLEQISKNVDFDSGNIINLERLTMQISARNVFSGKVESIKNGSINSDVLVCLNGGAKISSTITTTSAQNLGLEVKKDVKVIIKSSSVMIANSEDIAISARNIIKGEIVNVVKDEISSETQLDIGGGQILTAIITQNSAQKLELKEGKVVYGVIKSSEVMIGL</sequence>
<name>A0A381DKW4_9BACT</name>
<dbReference type="SUPFAM" id="SSF50331">
    <property type="entry name" value="MOP-like"/>
    <property type="match status" value="2"/>
</dbReference>
<dbReference type="InterPro" id="IPR016462">
    <property type="entry name" value="ModE"/>
</dbReference>
<dbReference type="InterPro" id="IPR008995">
    <property type="entry name" value="Mo/tungstate-bd_C_term_dom"/>
</dbReference>
<dbReference type="PANTHER" id="PTHR30432:SF1">
    <property type="entry name" value="DNA-BINDING TRANSCRIPTIONAL DUAL REGULATOR MODE"/>
    <property type="match status" value="1"/>
</dbReference>
<comment type="similarity">
    <text evidence="1 5">Belongs to the ModE family.</text>
</comment>
<dbReference type="InterPro" id="IPR005116">
    <property type="entry name" value="Transp-assoc_OB_typ1"/>
</dbReference>
<evidence type="ECO:0000256" key="3">
    <source>
        <dbReference type="ARBA" id="ARBA00022505"/>
    </source>
</evidence>
<proteinExistence type="inferred from homology"/>
<dbReference type="Gene3D" id="2.40.50.100">
    <property type="match status" value="2"/>
</dbReference>
<dbReference type="InterPro" id="IPR051815">
    <property type="entry name" value="Molybdate_resp_trans_reg"/>
</dbReference>
<dbReference type="Gene3D" id="1.10.10.10">
    <property type="entry name" value="Winged helix-like DNA-binding domain superfamily/Winged helix DNA-binding domain"/>
    <property type="match status" value="1"/>
</dbReference>
<evidence type="ECO:0000256" key="2">
    <source>
        <dbReference type="ARBA" id="ARBA00022448"/>
    </source>
</evidence>
<dbReference type="InterPro" id="IPR004606">
    <property type="entry name" value="Mop_domain"/>
</dbReference>
<dbReference type="PIRSF" id="PIRSF005763">
    <property type="entry name" value="Txn_reg_ModE"/>
    <property type="match status" value="1"/>
</dbReference>
<dbReference type="EMBL" id="UFVD01000001">
    <property type="protein sequence ID" value="SUX11278.1"/>
    <property type="molecule type" value="Genomic_DNA"/>
</dbReference>
<organism evidence="7 8">
    <name type="scientific">Campylobacter sputorum subsp. sputorum</name>
    <dbReference type="NCBI Taxonomy" id="32024"/>
    <lineage>
        <taxon>Bacteria</taxon>
        <taxon>Pseudomonadati</taxon>
        <taxon>Campylobacterota</taxon>
        <taxon>Epsilonproteobacteria</taxon>
        <taxon>Campylobacterales</taxon>
        <taxon>Campylobacteraceae</taxon>
        <taxon>Campylobacter</taxon>
    </lineage>
</organism>
<dbReference type="InterPro" id="IPR036390">
    <property type="entry name" value="WH_DNA-bd_sf"/>
</dbReference>
<keyword evidence="3 5" id="KW-0500">Molybdenum</keyword>
<dbReference type="PROSITE" id="PS51866">
    <property type="entry name" value="MOP"/>
    <property type="match status" value="2"/>
</dbReference>
<evidence type="ECO:0000259" key="6">
    <source>
        <dbReference type="PROSITE" id="PS51866"/>
    </source>
</evidence>
<dbReference type="GeneID" id="93090138"/>
<feature type="domain" description="Mop" evidence="6">
    <location>
        <begin position="194"/>
        <end position="260"/>
    </location>
</feature>
<dbReference type="InterPro" id="IPR036388">
    <property type="entry name" value="WH-like_DNA-bd_sf"/>
</dbReference>
<dbReference type="GO" id="GO:0006355">
    <property type="term" value="P:regulation of DNA-templated transcription"/>
    <property type="evidence" value="ECO:0007669"/>
    <property type="project" value="InterPro"/>
</dbReference>
<evidence type="ECO:0000313" key="8">
    <source>
        <dbReference type="Proteomes" id="UP000254920"/>
    </source>
</evidence>
<protein>
    <submittedName>
        <fullName evidence="7">Molybdenum-pterin binding domain-containing protein</fullName>
    </submittedName>
</protein>
<dbReference type="Proteomes" id="UP000254920">
    <property type="component" value="Unassembled WGS sequence"/>
</dbReference>
<dbReference type="GO" id="GO:0030151">
    <property type="term" value="F:molybdenum ion binding"/>
    <property type="evidence" value="ECO:0007669"/>
    <property type="project" value="UniProtKB-UniRule"/>
</dbReference>
<dbReference type="NCBIfam" id="TIGR00638">
    <property type="entry name" value="Mop"/>
    <property type="match status" value="2"/>
</dbReference>
<dbReference type="NCBIfam" id="TIGR00637">
    <property type="entry name" value="ModE_repress"/>
    <property type="match status" value="1"/>
</dbReference>
<dbReference type="STRING" id="32024.GCA_000788295_01148"/>
<evidence type="ECO:0000313" key="7">
    <source>
        <dbReference type="EMBL" id="SUX11278.1"/>
    </source>
</evidence>
<evidence type="ECO:0000256" key="5">
    <source>
        <dbReference type="PIRNR" id="PIRNR005763"/>
    </source>
</evidence>
<accession>A0A381DKW4</accession>
<dbReference type="SUPFAM" id="SSF46785">
    <property type="entry name" value="Winged helix' DNA-binding domain"/>
    <property type="match status" value="1"/>
</dbReference>
<dbReference type="InterPro" id="IPR003725">
    <property type="entry name" value="ModE-bd_N"/>
</dbReference>